<gene>
    <name evidence="10" type="ORF">NQ318_016869</name>
</gene>
<dbReference type="PROSITE" id="PS50011">
    <property type="entry name" value="PROTEIN_KINASE_DOM"/>
    <property type="match status" value="1"/>
</dbReference>
<dbReference type="EC" id="2.7.11.1" evidence="1"/>
<keyword evidence="2" id="KW-0723">Serine/threonine-protein kinase</keyword>
<dbReference type="InterPro" id="IPR051131">
    <property type="entry name" value="NEK_Ser/Thr_kinase_NIMA"/>
</dbReference>
<dbReference type="AlphaFoldDB" id="A0AAV8XF96"/>
<evidence type="ECO:0000256" key="4">
    <source>
        <dbReference type="ARBA" id="ARBA00022741"/>
    </source>
</evidence>
<comment type="caution">
    <text evidence="10">The sequence shown here is derived from an EMBL/GenBank/DDBJ whole genome shotgun (WGS) entry which is preliminary data.</text>
</comment>
<dbReference type="Gene3D" id="3.30.200.20">
    <property type="entry name" value="Phosphorylase Kinase, domain 1"/>
    <property type="match status" value="1"/>
</dbReference>
<sequence length="67" mass="7991">MNQTTVHLCERKHNKQKIVIKEIITEMQRERLQAAKNEVAILKSLDHPNIIQYFDSFTKLDSFYIVM</sequence>
<keyword evidence="5" id="KW-0418">Kinase</keyword>
<proteinExistence type="predicted"/>
<dbReference type="PANTHER" id="PTHR44899:SF3">
    <property type="entry name" value="SERINE_THREONINE-PROTEIN KINASE NEK1"/>
    <property type="match status" value="1"/>
</dbReference>
<keyword evidence="6" id="KW-0067">ATP-binding</keyword>
<keyword evidence="3" id="KW-0808">Transferase</keyword>
<accession>A0AAV8XF96</accession>
<evidence type="ECO:0000313" key="10">
    <source>
        <dbReference type="EMBL" id="KAJ8937095.1"/>
    </source>
</evidence>
<dbReference type="InterPro" id="IPR011009">
    <property type="entry name" value="Kinase-like_dom_sf"/>
</dbReference>
<evidence type="ECO:0000256" key="2">
    <source>
        <dbReference type="ARBA" id="ARBA00022527"/>
    </source>
</evidence>
<reference evidence="10" key="1">
    <citation type="journal article" date="2023" name="Insect Mol. Biol.">
        <title>Genome sequencing provides insights into the evolution of gene families encoding plant cell wall-degrading enzymes in longhorned beetles.</title>
        <authorList>
            <person name="Shin N.R."/>
            <person name="Okamura Y."/>
            <person name="Kirsch R."/>
            <person name="Pauchet Y."/>
        </authorList>
    </citation>
    <scope>NUCLEOTIDE SEQUENCE</scope>
    <source>
        <strain evidence="10">AMC_N1</strain>
    </source>
</reference>
<feature type="non-terminal residue" evidence="10">
    <location>
        <position position="67"/>
    </location>
</feature>
<dbReference type="GO" id="GO:0005524">
    <property type="term" value="F:ATP binding"/>
    <property type="evidence" value="ECO:0007669"/>
    <property type="project" value="UniProtKB-KW"/>
</dbReference>
<dbReference type="PANTHER" id="PTHR44899">
    <property type="entry name" value="CAMK FAMILY PROTEIN KINASE"/>
    <property type="match status" value="1"/>
</dbReference>
<dbReference type="Pfam" id="PF00069">
    <property type="entry name" value="Pkinase"/>
    <property type="match status" value="1"/>
</dbReference>
<evidence type="ECO:0000313" key="11">
    <source>
        <dbReference type="Proteomes" id="UP001162162"/>
    </source>
</evidence>
<evidence type="ECO:0000256" key="7">
    <source>
        <dbReference type="ARBA" id="ARBA00047899"/>
    </source>
</evidence>
<dbReference type="SUPFAM" id="SSF56112">
    <property type="entry name" value="Protein kinase-like (PK-like)"/>
    <property type="match status" value="1"/>
</dbReference>
<name>A0AAV8XF96_9CUCU</name>
<dbReference type="EMBL" id="JAPWTK010000685">
    <property type="protein sequence ID" value="KAJ8937095.1"/>
    <property type="molecule type" value="Genomic_DNA"/>
</dbReference>
<evidence type="ECO:0000256" key="8">
    <source>
        <dbReference type="ARBA" id="ARBA00048679"/>
    </source>
</evidence>
<evidence type="ECO:0000256" key="3">
    <source>
        <dbReference type="ARBA" id="ARBA00022679"/>
    </source>
</evidence>
<comment type="catalytic activity">
    <reaction evidence="8">
        <text>L-seryl-[protein] + ATP = O-phospho-L-seryl-[protein] + ADP + H(+)</text>
        <dbReference type="Rhea" id="RHEA:17989"/>
        <dbReference type="Rhea" id="RHEA-COMP:9863"/>
        <dbReference type="Rhea" id="RHEA-COMP:11604"/>
        <dbReference type="ChEBI" id="CHEBI:15378"/>
        <dbReference type="ChEBI" id="CHEBI:29999"/>
        <dbReference type="ChEBI" id="CHEBI:30616"/>
        <dbReference type="ChEBI" id="CHEBI:83421"/>
        <dbReference type="ChEBI" id="CHEBI:456216"/>
        <dbReference type="EC" id="2.7.11.1"/>
    </reaction>
</comment>
<evidence type="ECO:0000256" key="6">
    <source>
        <dbReference type="ARBA" id="ARBA00022840"/>
    </source>
</evidence>
<organism evidence="10 11">
    <name type="scientific">Aromia moschata</name>
    <dbReference type="NCBI Taxonomy" id="1265417"/>
    <lineage>
        <taxon>Eukaryota</taxon>
        <taxon>Metazoa</taxon>
        <taxon>Ecdysozoa</taxon>
        <taxon>Arthropoda</taxon>
        <taxon>Hexapoda</taxon>
        <taxon>Insecta</taxon>
        <taxon>Pterygota</taxon>
        <taxon>Neoptera</taxon>
        <taxon>Endopterygota</taxon>
        <taxon>Coleoptera</taxon>
        <taxon>Polyphaga</taxon>
        <taxon>Cucujiformia</taxon>
        <taxon>Chrysomeloidea</taxon>
        <taxon>Cerambycidae</taxon>
        <taxon>Cerambycinae</taxon>
        <taxon>Callichromatini</taxon>
        <taxon>Aromia</taxon>
    </lineage>
</organism>
<comment type="catalytic activity">
    <reaction evidence="7">
        <text>L-threonyl-[protein] + ATP = O-phospho-L-threonyl-[protein] + ADP + H(+)</text>
        <dbReference type="Rhea" id="RHEA:46608"/>
        <dbReference type="Rhea" id="RHEA-COMP:11060"/>
        <dbReference type="Rhea" id="RHEA-COMP:11605"/>
        <dbReference type="ChEBI" id="CHEBI:15378"/>
        <dbReference type="ChEBI" id="CHEBI:30013"/>
        <dbReference type="ChEBI" id="CHEBI:30616"/>
        <dbReference type="ChEBI" id="CHEBI:61977"/>
        <dbReference type="ChEBI" id="CHEBI:456216"/>
        <dbReference type="EC" id="2.7.11.1"/>
    </reaction>
</comment>
<keyword evidence="4" id="KW-0547">Nucleotide-binding</keyword>
<keyword evidence="11" id="KW-1185">Reference proteome</keyword>
<feature type="domain" description="Protein kinase" evidence="9">
    <location>
        <begin position="1"/>
        <end position="67"/>
    </location>
</feature>
<evidence type="ECO:0000256" key="5">
    <source>
        <dbReference type="ARBA" id="ARBA00022777"/>
    </source>
</evidence>
<dbReference type="InterPro" id="IPR000719">
    <property type="entry name" value="Prot_kinase_dom"/>
</dbReference>
<protein>
    <recommendedName>
        <fullName evidence="1">non-specific serine/threonine protein kinase</fullName>
        <ecNumber evidence="1">2.7.11.1</ecNumber>
    </recommendedName>
</protein>
<dbReference type="GO" id="GO:0004674">
    <property type="term" value="F:protein serine/threonine kinase activity"/>
    <property type="evidence" value="ECO:0007669"/>
    <property type="project" value="UniProtKB-KW"/>
</dbReference>
<evidence type="ECO:0000259" key="9">
    <source>
        <dbReference type="PROSITE" id="PS50011"/>
    </source>
</evidence>
<dbReference type="Proteomes" id="UP001162162">
    <property type="component" value="Unassembled WGS sequence"/>
</dbReference>
<evidence type="ECO:0000256" key="1">
    <source>
        <dbReference type="ARBA" id="ARBA00012513"/>
    </source>
</evidence>